<dbReference type="Gene3D" id="3.10.620.30">
    <property type="match status" value="1"/>
</dbReference>
<dbReference type="SUPFAM" id="SSF54001">
    <property type="entry name" value="Cysteine proteinases"/>
    <property type="match status" value="1"/>
</dbReference>
<dbReference type="EMBL" id="DTBH01000156">
    <property type="protein sequence ID" value="HGQ77765.1"/>
    <property type="molecule type" value="Genomic_DNA"/>
</dbReference>
<dbReference type="Pfam" id="PF01841">
    <property type="entry name" value="Transglut_core"/>
    <property type="match status" value="1"/>
</dbReference>
<dbReference type="Proteomes" id="UP000077096">
    <property type="component" value="Chromosome"/>
</dbReference>
<protein>
    <submittedName>
        <fullName evidence="2 3">Transglutaminase</fullName>
    </submittedName>
</protein>
<dbReference type="OrthoDB" id="9804872at2"/>
<dbReference type="AlphaFoldDB" id="A0A172T5M7"/>
<gene>
    <name evidence="4" type="ORF">ENT72_01605</name>
    <name evidence="3" type="ORF">ENU12_07705</name>
    <name evidence="2" type="ORF">JM64_07265</name>
</gene>
<feature type="domain" description="Transglutaminase-like" evidence="1">
    <location>
        <begin position="305"/>
        <end position="366"/>
    </location>
</feature>
<accession>A0A172T5M7</accession>
<organism evidence="2 5">
    <name type="scientific">Fervidobacterium pennivorans</name>
    <dbReference type="NCBI Taxonomy" id="93466"/>
    <lineage>
        <taxon>Bacteria</taxon>
        <taxon>Thermotogati</taxon>
        <taxon>Thermotogota</taxon>
        <taxon>Thermotogae</taxon>
        <taxon>Thermotogales</taxon>
        <taxon>Fervidobacteriaceae</taxon>
        <taxon>Fervidobacterium</taxon>
    </lineage>
</organism>
<evidence type="ECO:0000259" key="1">
    <source>
        <dbReference type="SMART" id="SM00460"/>
    </source>
</evidence>
<dbReference type="InterPro" id="IPR002931">
    <property type="entry name" value="Transglutaminase-like"/>
</dbReference>
<proteinExistence type="predicted"/>
<evidence type="ECO:0000313" key="4">
    <source>
        <dbReference type="EMBL" id="HGU41609.1"/>
    </source>
</evidence>
<dbReference type="PANTHER" id="PTHR38339">
    <property type="entry name" value="TRANSGLUTAMINASE DOMAIN PROTEIN"/>
    <property type="match status" value="1"/>
</dbReference>
<evidence type="ECO:0000313" key="3">
    <source>
        <dbReference type="EMBL" id="HGQ77765.1"/>
    </source>
</evidence>
<evidence type="ECO:0000313" key="2">
    <source>
        <dbReference type="EMBL" id="ANE42328.1"/>
    </source>
</evidence>
<dbReference type="PANTHER" id="PTHR38339:SF1">
    <property type="entry name" value="TRANSGLUTAMINASE-LIKE DOMAIN-CONTAINING PROTEIN"/>
    <property type="match status" value="1"/>
</dbReference>
<reference evidence="2 5" key="1">
    <citation type="submission" date="2014-08" db="EMBL/GenBank/DDBJ databases">
        <title>Fervidobacterium pennivorans DYC genome.</title>
        <authorList>
            <person name="Wushke S."/>
        </authorList>
    </citation>
    <scope>NUCLEOTIDE SEQUENCE [LARGE SCALE GENOMIC DNA]</scope>
    <source>
        <strain evidence="2 5">DYC</strain>
    </source>
</reference>
<dbReference type="PATRIC" id="fig|93466.3.peg.1538"/>
<dbReference type="InterPro" id="IPR038765">
    <property type="entry name" value="Papain-like_cys_pep_sf"/>
</dbReference>
<dbReference type="KEGG" id="fng:JM64_07265"/>
<reference evidence="3" key="2">
    <citation type="journal article" date="2020" name="mSystems">
        <title>Genome- and Community-Level Interaction Insights into Carbon Utilization and Element Cycling Functions of Hydrothermarchaeota in Hydrothermal Sediment.</title>
        <authorList>
            <person name="Zhou Z."/>
            <person name="Liu Y."/>
            <person name="Xu W."/>
            <person name="Pan J."/>
            <person name="Luo Z.H."/>
            <person name="Li M."/>
        </authorList>
    </citation>
    <scope>NUCLEOTIDE SEQUENCE [LARGE SCALE GENOMIC DNA]</scope>
    <source>
        <strain evidence="4">SpSt-604</strain>
        <strain evidence="3">SpSt-640</strain>
    </source>
</reference>
<dbReference type="EMBL" id="DSZT01000051">
    <property type="protein sequence ID" value="HGU41609.1"/>
    <property type="molecule type" value="Genomic_DNA"/>
</dbReference>
<dbReference type="EMBL" id="CP011393">
    <property type="protein sequence ID" value="ANE42328.1"/>
    <property type="molecule type" value="Genomic_DNA"/>
</dbReference>
<dbReference type="SMART" id="SM00460">
    <property type="entry name" value="TGc"/>
    <property type="match status" value="1"/>
</dbReference>
<evidence type="ECO:0000313" key="5">
    <source>
        <dbReference type="Proteomes" id="UP000077096"/>
    </source>
</evidence>
<sequence>MDFLSYPLPDILKKYIYQGFFKKAREQIDKILEHRLPPQMRERLKFELFRMELLKRTYRYAQEEAFKIFKKTFKNATKAEFEQLWKEGRLDWIYIETQRFFESRFDKNLAFNEKEYKARQRVDKQTLKRRELINKAVERLLKSGKPKSYRVRARITVEKENPREEKVRVWLPFPKEEFQQSDVKLISASHECEIADNSVGQRTVYMEGKDNEKFYVEFEYTVHEWIGQQSLYTQKPSKEDISELPPHIVFSPFLKELLHTIFHNEDWTTLDDLARARRIYDFVTLNVNYSYVLPYALYDNIPEYVATTFKGDCGFQALLFITLCRMAGIPAKWQSGWSITPLVASPHDWALVYLERYGWVPVDLSFGGARREQEPMRIFYFTNIDGFRMFANTEFQGDFHPEKKAWRLDPYDNQIGEMEIISKEEDGYVIDLKSEIEVVKFEELTMGKRK</sequence>
<name>A0A172T5M7_FERPE</name>